<dbReference type="OrthoDB" id="9792500at2"/>
<evidence type="ECO:0000313" key="4">
    <source>
        <dbReference type="Proteomes" id="UP000243232"/>
    </source>
</evidence>
<comment type="similarity">
    <text evidence="1">Belongs to the universal stress protein A family.</text>
</comment>
<dbReference type="PANTHER" id="PTHR46268">
    <property type="entry name" value="STRESS RESPONSE PROTEIN NHAX"/>
    <property type="match status" value="1"/>
</dbReference>
<dbReference type="PANTHER" id="PTHR46268:SF6">
    <property type="entry name" value="UNIVERSAL STRESS PROTEIN UP12"/>
    <property type="match status" value="1"/>
</dbReference>
<reference evidence="4" key="1">
    <citation type="submission" date="2016-10" db="EMBL/GenBank/DDBJ databases">
        <authorList>
            <person name="Varghese N."/>
            <person name="Submissions S."/>
        </authorList>
    </citation>
    <scope>NUCLEOTIDE SEQUENCE [LARGE SCALE GENOMIC DNA]</scope>
    <source>
        <strain evidence="4">DSM 17875</strain>
    </source>
</reference>
<feature type="domain" description="UspA" evidence="2">
    <location>
        <begin position="4"/>
        <end position="146"/>
    </location>
</feature>
<dbReference type="RefSeq" id="WP_090194154.1">
    <property type="nucleotide sequence ID" value="NZ_LT629785.1"/>
</dbReference>
<dbReference type="SUPFAM" id="SSF52402">
    <property type="entry name" value="Adenine nucleotide alpha hydrolases-like"/>
    <property type="match status" value="2"/>
</dbReference>
<dbReference type="CDD" id="cd00293">
    <property type="entry name" value="USP-like"/>
    <property type="match status" value="2"/>
</dbReference>
<dbReference type="InterPro" id="IPR006016">
    <property type="entry name" value="UspA"/>
</dbReference>
<feature type="domain" description="UspA" evidence="2">
    <location>
        <begin position="153"/>
        <end position="292"/>
    </location>
</feature>
<evidence type="ECO:0000259" key="2">
    <source>
        <dbReference type="Pfam" id="PF00582"/>
    </source>
</evidence>
<dbReference type="Proteomes" id="UP000243232">
    <property type="component" value="Chromosome I"/>
</dbReference>
<keyword evidence="4" id="KW-1185">Reference proteome</keyword>
<dbReference type="AlphaFoldDB" id="A0A1H2FN73"/>
<dbReference type="InterPro" id="IPR006015">
    <property type="entry name" value="Universal_stress_UspA"/>
</dbReference>
<evidence type="ECO:0000256" key="1">
    <source>
        <dbReference type="ARBA" id="ARBA00008791"/>
    </source>
</evidence>
<organism evidence="3 4">
    <name type="scientific">Pseudomonas pohangensis</name>
    <dbReference type="NCBI Taxonomy" id="364197"/>
    <lineage>
        <taxon>Bacteria</taxon>
        <taxon>Pseudomonadati</taxon>
        <taxon>Pseudomonadota</taxon>
        <taxon>Gammaproteobacteria</taxon>
        <taxon>Pseudomonadales</taxon>
        <taxon>Pseudomonadaceae</taxon>
        <taxon>Pseudomonas</taxon>
    </lineage>
</organism>
<dbReference type="InterPro" id="IPR014729">
    <property type="entry name" value="Rossmann-like_a/b/a_fold"/>
</dbReference>
<protein>
    <submittedName>
        <fullName evidence="3">Nucleotide-binding universal stress protein, UspA family</fullName>
    </submittedName>
</protein>
<dbReference type="Pfam" id="PF00582">
    <property type="entry name" value="Usp"/>
    <property type="match status" value="2"/>
</dbReference>
<dbReference type="PRINTS" id="PR01438">
    <property type="entry name" value="UNVRSLSTRESS"/>
</dbReference>
<sequence length="294" mass="32423">MRQFDRILAATDLSAPARHAAERAALVSKEVGATLDLLHVANFEPLERLRLLMGAAPDDLQTQVLDTARERIGELALALNQRYGVSAKCKVVAGALLPELTKECDALMASLLVCGEQGESALRHFRLGTTAKRILNTAKCPVLVVKQTPREPYQRLLLPVDFSPSSLRAIRHARSIAPHAEIFLLHAFEVPFEGKMRYANVDAMTINNYRVAAQQEALHKLTALRDEAGLSPDNTCLIALHGDPRWRIIEQEQECDCDLIVMGKHGKSVFEELLLGSVTEHVLSEAQNDVLVSV</sequence>
<dbReference type="Gene3D" id="3.40.50.620">
    <property type="entry name" value="HUPs"/>
    <property type="match status" value="2"/>
</dbReference>
<proteinExistence type="inferred from homology"/>
<dbReference type="EMBL" id="LT629785">
    <property type="protein sequence ID" value="SDU08803.1"/>
    <property type="molecule type" value="Genomic_DNA"/>
</dbReference>
<accession>A0A1H2FN73</accession>
<name>A0A1H2FN73_9PSED</name>
<gene>
    <name evidence="3" type="ORF">SAMN05216296_1700</name>
</gene>
<dbReference type="STRING" id="364197.SAMN05216296_1700"/>
<evidence type="ECO:0000313" key="3">
    <source>
        <dbReference type="EMBL" id="SDU08803.1"/>
    </source>
</evidence>